<protein>
    <recommendedName>
        <fullName evidence="5">Exopolysaccharide production protein YjbE</fullName>
    </recommendedName>
</protein>
<evidence type="ECO:0000313" key="3">
    <source>
        <dbReference type="EMBL" id="TWI68399.1"/>
    </source>
</evidence>
<name>A0A562RH37_9BRAD</name>
<dbReference type="RefSeq" id="WP_018642581.1">
    <property type="nucleotide sequence ID" value="NZ_VLLA01000010.1"/>
</dbReference>
<accession>A0A562RH37</accession>
<feature type="compositionally biased region" description="Low complexity" evidence="1">
    <location>
        <begin position="89"/>
        <end position="107"/>
    </location>
</feature>
<proteinExistence type="predicted"/>
<feature type="compositionally biased region" description="Polar residues" evidence="1">
    <location>
        <begin position="68"/>
        <end position="88"/>
    </location>
</feature>
<sequence length="107" mass="10547">MFQKSMLVGALLALSSTIALGGPCNTASRDAGSGPVTTGKAGETTGVASSNAKEHPPTSAMNKATEGTAASSQDAQRQMQSQPTAAEQSTKSTAADASKSIAADEGC</sequence>
<keyword evidence="2" id="KW-0732">Signal</keyword>
<feature type="region of interest" description="Disordered" evidence="1">
    <location>
        <begin position="22"/>
        <end position="107"/>
    </location>
</feature>
<evidence type="ECO:0000313" key="4">
    <source>
        <dbReference type="Proteomes" id="UP000316291"/>
    </source>
</evidence>
<dbReference type="Proteomes" id="UP000316291">
    <property type="component" value="Unassembled WGS sequence"/>
</dbReference>
<feature type="signal peptide" evidence="2">
    <location>
        <begin position="1"/>
        <end position="21"/>
    </location>
</feature>
<reference evidence="3 4" key="1">
    <citation type="journal article" date="2015" name="Stand. Genomic Sci.">
        <title>Genomic Encyclopedia of Bacterial and Archaeal Type Strains, Phase III: the genomes of soil and plant-associated and newly described type strains.</title>
        <authorList>
            <person name="Whitman W.B."/>
            <person name="Woyke T."/>
            <person name="Klenk H.P."/>
            <person name="Zhou Y."/>
            <person name="Lilburn T.G."/>
            <person name="Beck B.J."/>
            <person name="De Vos P."/>
            <person name="Vandamme P."/>
            <person name="Eisen J.A."/>
            <person name="Garrity G."/>
            <person name="Hugenholtz P."/>
            <person name="Kyrpides N.C."/>
        </authorList>
    </citation>
    <scope>NUCLEOTIDE SEQUENCE [LARGE SCALE GENOMIC DNA]</scope>
    <source>
        <strain evidence="3 4">CGMCC 1.10948</strain>
    </source>
</reference>
<evidence type="ECO:0000256" key="1">
    <source>
        <dbReference type="SAM" id="MobiDB-lite"/>
    </source>
</evidence>
<dbReference type="OrthoDB" id="8236223at2"/>
<evidence type="ECO:0008006" key="5">
    <source>
        <dbReference type="Google" id="ProtNLM"/>
    </source>
</evidence>
<dbReference type="EMBL" id="VLLA01000010">
    <property type="protein sequence ID" value="TWI68399.1"/>
    <property type="molecule type" value="Genomic_DNA"/>
</dbReference>
<keyword evidence="4" id="KW-1185">Reference proteome</keyword>
<evidence type="ECO:0000256" key="2">
    <source>
        <dbReference type="SAM" id="SignalP"/>
    </source>
</evidence>
<dbReference type="AlphaFoldDB" id="A0A562RH37"/>
<comment type="caution">
    <text evidence="3">The sequence shown here is derived from an EMBL/GenBank/DDBJ whole genome shotgun (WGS) entry which is preliminary data.</text>
</comment>
<organism evidence="3 4">
    <name type="scientific">Bradyrhizobium huanghuaihaiense</name>
    <dbReference type="NCBI Taxonomy" id="990078"/>
    <lineage>
        <taxon>Bacteria</taxon>
        <taxon>Pseudomonadati</taxon>
        <taxon>Pseudomonadota</taxon>
        <taxon>Alphaproteobacteria</taxon>
        <taxon>Hyphomicrobiales</taxon>
        <taxon>Nitrobacteraceae</taxon>
        <taxon>Bradyrhizobium</taxon>
    </lineage>
</organism>
<gene>
    <name evidence="3" type="ORF">IQ16_04243</name>
</gene>
<feature type="chain" id="PRO_5021900225" description="Exopolysaccharide production protein YjbE" evidence="2">
    <location>
        <begin position="22"/>
        <end position="107"/>
    </location>
</feature>